<dbReference type="PANTHER" id="PTHR43537">
    <property type="entry name" value="TRANSCRIPTIONAL REGULATOR, GNTR FAMILY"/>
    <property type="match status" value="1"/>
</dbReference>
<dbReference type="PRINTS" id="PR00035">
    <property type="entry name" value="HTHGNTR"/>
</dbReference>
<dbReference type="Proteomes" id="UP001145072">
    <property type="component" value="Unassembled WGS sequence"/>
</dbReference>
<dbReference type="SMART" id="SM00345">
    <property type="entry name" value="HTH_GNTR"/>
    <property type="match status" value="1"/>
</dbReference>
<keyword evidence="3" id="KW-0804">Transcription</keyword>
<protein>
    <submittedName>
        <fullName evidence="5">GntR family transcriptional regulator</fullName>
    </submittedName>
</protein>
<comment type="caution">
    <text evidence="5">The sequence shown here is derived from an EMBL/GenBank/DDBJ whole genome shotgun (WGS) entry which is preliminary data.</text>
</comment>
<gene>
    <name evidence="5" type="ORF">NC661_02520</name>
</gene>
<dbReference type="InterPro" id="IPR000524">
    <property type="entry name" value="Tscrpt_reg_HTH_GntR"/>
</dbReference>
<dbReference type="GO" id="GO:0003700">
    <property type="term" value="F:DNA-binding transcription factor activity"/>
    <property type="evidence" value="ECO:0007669"/>
    <property type="project" value="InterPro"/>
</dbReference>
<evidence type="ECO:0000256" key="2">
    <source>
        <dbReference type="ARBA" id="ARBA00023125"/>
    </source>
</evidence>
<keyword evidence="6" id="KW-1185">Reference proteome</keyword>
<dbReference type="EMBL" id="JAMQJZ010000001">
    <property type="protein sequence ID" value="MDC3419252.1"/>
    <property type="molecule type" value="Genomic_DNA"/>
</dbReference>
<evidence type="ECO:0000313" key="6">
    <source>
        <dbReference type="Proteomes" id="UP001145072"/>
    </source>
</evidence>
<name>A0A9X3WGB9_9BACI</name>
<reference evidence="5" key="1">
    <citation type="submission" date="2022-06" db="EMBL/GenBank/DDBJ databases">
        <title>Aquibacillus sp. a new bacterium isolated from soil saline samples.</title>
        <authorList>
            <person name="Galisteo C."/>
            <person name="De La Haba R."/>
            <person name="Sanchez-Porro C."/>
            <person name="Ventosa A."/>
        </authorList>
    </citation>
    <scope>NUCLEOTIDE SEQUENCE</scope>
    <source>
        <strain evidence="5">JCM 12387</strain>
    </source>
</reference>
<dbReference type="InterPro" id="IPR036390">
    <property type="entry name" value="WH_DNA-bd_sf"/>
</dbReference>
<evidence type="ECO:0000313" key="5">
    <source>
        <dbReference type="EMBL" id="MDC3419252.1"/>
    </source>
</evidence>
<dbReference type="SUPFAM" id="SSF46785">
    <property type="entry name" value="Winged helix' DNA-binding domain"/>
    <property type="match status" value="1"/>
</dbReference>
<dbReference type="Pfam" id="PF00392">
    <property type="entry name" value="GntR"/>
    <property type="match status" value="1"/>
</dbReference>
<evidence type="ECO:0000259" key="4">
    <source>
        <dbReference type="PROSITE" id="PS50949"/>
    </source>
</evidence>
<keyword evidence="1" id="KW-0805">Transcription regulation</keyword>
<dbReference type="RefSeq" id="WP_259870720.1">
    <property type="nucleotide sequence ID" value="NZ_JAOALK010000054.1"/>
</dbReference>
<dbReference type="Gene3D" id="1.10.10.10">
    <property type="entry name" value="Winged helix-like DNA-binding domain superfamily/Winged helix DNA-binding domain"/>
    <property type="match status" value="1"/>
</dbReference>
<keyword evidence="2" id="KW-0238">DNA-binding</keyword>
<organism evidence="5 6">
    <name type="scientific">Aquibacillus koreensis</name>
    <dbReference type="NCBI Taxonomy" id="279446"/>
    <lineage>
        <taxon>Bacteria</taxon>
        <taxon>Bacillati</taxon>
        <taxon>Bacillota</taxon>
        <taxon>Bacilli</taxon>
        <taxon>Bacillales</taxon>
        <taxon>Bacillaceae</taxon>
        <taxon>Aquibacillus</taxon>
    </lineage>
</organism>
<dbReference type="AlphaFoldDB" id="A0A9X3WGB9"/>
<dbReference type="InterPro" id="IPR036388">
    <property type="entry name" value="WH-like_DNA-bd_sf"/>
</dbReference>
<dbReference type="CDD" id="cd07377">
    <property type="entry name" value="WHTH_GntR"/>
    <property type="match status" value="1"/>
</dbReference>
<evidence type="ECO:0000256" key="1">
    <source>
        <dbReference type="ARBA" id="ARBA00023015"/>
    </source>
</evidence>
<dbReference type="PANTHER" id="PTHR43537:SF54">
    <property type="entry name" value="TRANSCRIPTIONAL REGULATOR, GNTR FAMILY"/>
    <property type="match status" value="1"/>
</dbReference>
<dbReference type="GO" id="GO:0003677">
    <property type="term" value="F:DNA binding"/>
    <property type="evidence" value="ECO:0007669"/>
    <property type="project" value="UniProtKB-KW"/>
</dbReference>
<sequence>MSTKSKVYEEILDQIKHFIKENKLSPGDRLPSERELSEQLQAGRSSVREALRALELLGLIETRRGEGTFLKPYRTYHTVELLSAFILQETKTRKDILSCKAIVEKEAAKLAYSKMNEGVIEELESVYSNNGLDPKKRYEQFFIIIFKKADNYLLETIWKLLYDFSSTMEETNYYNQSFYIEILQAYKKKQFVSIEAQFMNN</sequence>
<proteinExistence type="predicted"/>
<dbReference type="PROSITE" id="PS50949">
    <property type="entry name" value="HTH_GNTR"/>
    <property type="match status" value="1"/>
</dbReference>
<accession>A0A9X3WGB9</accession>
<evidence type="ECO:0000256" key="3">
    <source>
        <dbReference type="ARBA" id="ARBA00023163"/>
    </source>
</evidence>
<feature type="domain" description="HTH gntR-type" evidence="4">
    <location>
        <begin position="5"/>
        <end position="73"/>
    </location>
</feature>